<evidence type="ECO:0000256" key="1">
    <source>
        <dbReference type="ARBA" id="ARBA00004141"/>
    </source>
</evidence>
<evidence type="ECO:0000256" key="5">
    <source>
        <dbReference type="ARBA" id="ARBA00023136"/>
    </source>
</evidence>
<dbReference type="GO" id="GO:0016020">
    <property type="term" value="C:membrane"/>
    <property type="evidence" value="ECO:0007669"/>
    <property type="project" value="UniProtKB-SubCell"/>
</dbReference>
<evidence type="ECO:0000313" key="9">
    <source>
        <dbReference type="EMBL" id="MBW4545376.1"/>
    </source>
</evidence>
<evidence type="ECO:0000256" key="4">
    <source>
        <dbReference type="ARBA" id="ARBA00022989"/>
    </source>
</evidence>
<feature type="transmembrane region" description="Helical" evidence="7">
    <location>
        <begin position="276"/>
        <end position="295"/>
    </location>
</feature>
<feature type="transmembrane region" description="Helical" evidence="7">
    <location>
        <begin position="95"/>
        <end position="117"/>
    </location>
</feature>
<dbReference type="AlphaFoldDB" id="A0A951PKL0"/>
<keyword evidence="3 7" id="KW-0812">Transmembrane</keyword>
<feature type="transmembrane region" description="Helical" evidence="7">
    <location>
        <begin position="175"/>
        <end position="199"/>
    </location>
</feature>
<evidence type="ECO:0000256" key="2">
    <source>
        <dbReference type="ARBA" id="ARBA00007362"/>
    </source>
</evidence>
<feature type="region of interest" description="Disordered" evidence="6">
    <location>
        <begin position="1"/>
        <end position="21"/>
    </location>
</feature>
<dbReference type="Gene3D" id="1.10.3730.20">
    <property type="match status" value="1"/>
</dbReference>
<feature type="transmembrane region" description="Helical" evidence="7">
    <location>
        <begin position="34"/>
        <end position="56"/>
    </location>
</feature>
<gene>
    <name evidence="9" type="ORF">KME25_13150</name>
</gene>
<evidence type="ECO:0000256" key="6">
    <source>
        <dbReference type="SAM" id="MobiDB-lite"/>
    </source>
</evidence>
<proteinExistence type="inferred from homology"/>
<feature type="transmembrane region" description="Helical" evidence="7">
    <location>
        <begin position="151"/>
        <end position="169"/>
    </location>
</feature>
<dbReference type="Pfam" id="PF00892">
    <property type="entry name" value="EamA"/>
    <property type="match status" value="2"/>
</dbReference>
<dbReference type="Proteomes" id="UP000753908">
    <property type="component" value="Unassembled WGS sequence"/>
</dbReference>
<dbReference type="PANTHER" id="PTHR32322">
    <property type="entry name" value="INNER MEMBRANE TRANSPORTER"/>
    <property type="match status" value="1"/>
</dbReference>
<keyword evidence="4 7" id="KW-1133">Transmembrane helix</keyword>
<evidence type="ECO:0000259" key="8">
    <source>
        <dbReference type="Pfam" id="PF00892"/>
    </source>
</evidence>
<feature type="domain" description="EamA" evidence="8">
    <location>
        <begin position="38"/>
        <end position="167"/>
    </location>
</feature>
<dbReference type="SUPFAM" id="SSF103481">
    <property type="entry name" value="Multidrug resistance efflux transporter EmrE"/>
    <property type="match status" value="2"/>
</dbReference>
<dbReference type="InterPro" id="IPR050638">
    <property type="entry name" value="AA-Vitamin_Transporters"/>
</dbReference>
<feature type="transmembrane region" description="Helical" evidence="7">
    <location>
        <begin position="211"/>
        <end position="231"/>
    </location>
</feature>
<feature type="transmembrane region" description="Helical" evidence="7">
    <location>
        <begin position="301"/>
        <end position="318"/>
    </location>
</feature>
<evidence type="ECO:0000256" key="3">
    <source>
        <dbReference type="ARBA" id="ARBA00022692"/>
    </source>
</evidence>
<feature type="transmembrane region" description="Helical" evidence="7">
    <location>
        <begin position="62"/>
        <end position="83"/>
    </location>
</feature>
<feature type="transmembrane region" description="Helical" evidence="7">
    <location>
        <begin position="243"/>
        <end position="264"/>
    </location>
</feature>
<keyword evidence="5 7" id="KW-0472">Membrane</keyword>
<name>A0A951PKL0_9CYAN</name>
<dbReference type="PANTHER" id="PTHR32322:SF2">
    <property type="entry name" value="EAMA DOMAIN-CONTAINING PROTEIN"/>
    <property type="match status" value="1"/>
</dbReference>
<reference evidence="9" key="2">
    <citation type="journal article" date="2022" name="Microbiol. Resour. Announc.">
        <title>Metagenome Sequencing to Explore Phylogenomics of Terrestrial Cyanobacteria.</title>
        <authorList>
            <person name="Ward R.D."/>
            <person name="Stajich J.E."/>
            <person name="Johansen J.R."/>
            <person name="Huntemann M."/>
            <person name="Clum A."/>
            <person name="Foster B."/>
            <person name="Foster B."/>
            <person name="Roux S."/>
            <person name="Palaniappan K."/>
            <person name="Varghese N."/>
            <person name="Mukherjee S."/>
            <person name="Reddy T.B.K."/>
            <person name="Daum C."/>
            <person name="Copeland A."/>
            <person name="Chen I.A."/>
            <person name="Ivanova N.N."/>
            <person name="Kyrpides N.C."/>
            <person name="Shapiro N."/>
            <person name="Eloe-Fadrosh E.A."/>
            <person name="Pietrasiak N."/>
        </authorList>
    </citation>
    <scope>NUCLEOTIDE SEQUENCE</scope>
    <source>
        <strain evidence="9">CPER-KK1</strain>
    </source>
</reference>
<comment type="caution">
    <text evidence="9">The sequence shown here is derived from an EMBL/GenBank/DDBJ whole genome shotgun (WGS) entry which is preliminary data.</text>
</comment>
<dbReference type="InterPro" id="IPR000620">
    <property type="entry name" value="EamA_dom"/>
</dbReference>
<dbReference type="EMBL" id="JAHHIF010000014">
    <property type="protein sequence ID" value="MBW4545376.1"/>
    <property type="molecule type" value="Genomic_DNA"/>
</dbReference>
<feature type="transmembrane region" description="Helical" evidence="7">
    <location>
        <begin position="123"/>
        <end position="144"/>
    </location>
</feature>
<protein>
    <submittedName>
        <fullName evidence="9">DMT family transporter</fullName>
    </submittedName>
</protein>
<evidence type="ECO:0000313" key="10">
    <source>
        <dbReference type="Proteomes" id="UP000753908"/>
    </source>
</evidence>
<reference evidence="9" key="1">
    <citation type="submission" date="2021-05" db="EMBL/GenBank/DDBJ databases">
        <authorList>
            <person name="Pietrasiak N."/>
            <person name="Ward R."/>
            <person name="Stajich J.E."/>
            <person name="Kurbessoian T."/>
        </authorList>
    </citation>
    <scope>NUCLEOTIDE SEQUENCE</scope>
    <source>
        <strain evidence="9">CPER-KK1</strain>
    </source>
</reference>
<accession>A0A951PKL0</accession>
<dbReference type="InterPro" id="IPR037185">
    <property type="entry name" value="EmrE-like"/>
</dbReference>
<organism evidence="9 10">
    <name type="scientific">Symplocastrum torsivum CPER-KK1</name>
    <dbReference type="NCBI Taxonomy" id="450513"/>
    <lineage>
        <taxon>Bacteria</taxon>
        <taxon>Bacillati</taxon>
        <taxon>Cyanobacteriota</taxon>
        <taxon>Cyanophyceae</taxon>
        <taxon>Oscillatoriophycideae</taxon>
        <taxon>Oscillatoriales</taxon>
        <taxon>Microcoleaceae</taxon>
        <taxon>Symplocastrum</taxon>
    </lineage>
</organism>
<comment type="similarity">
    <text evidence="2">Belongs to the EamA transporter family.</text>
</comment>
<feature type="domain" description="EamA" evidence="8">
    <location>
        <begin position="182"/>
        <end position="318"/>
    </location>
</feature>
<comment type="subcellular location">
    <subcellularLocation>
        <location evidence="1">Membrane</location>
        <topology evidence="1">Multi-pass membrane protein</topology>
    </subcellularLocation>
</comment>
<feature type="compositionally biased region" description="Basic and acidic residues" evidence="6">
    <location>
        <begin position="1"/>
        <end position="16"/>
    </location>
</feature>
<sequence>MVKPSNERSKQQETDRVVASTKNGSTASQSLTLIYLKLTGMTVIWGGTFIAGRAVVQTVGPFSVAFCRYAIATLLLLLLSFKLEGGLPRLRQHHLLPIVMLGLSGIFAYNAFFFLGLQTVPASRASLIVTINPTVIALCAALMFNERLTPIRLTGIGAALSGAAIVISQGNPLAILAQGVTAGDLFLLGCVGTWVIYTLVGKQVIKTLSPLAATTYACLVGTPLFLIPAIREGLLQNWQTFSFTVWLAILYLAVLGTVAAFCWYYEGLNAIGATKASIFINLVPVVAVFFAIVLLNEPLTPALILGGVLVVVGVSLTNRK</sequence>
<evidence type="ECO:0000256" key="7">
    <source>
        <dbReference type="SAM" id="Phobius"/>
    </source>
</evidence>